<organism evidence="3 4">
    <name type="scientific">Methanoculleus submarinus</name>
    <dbReference type="NCBI Taxonomy" id="204050"/>
    <lineage>
        <taxon>Archaea</taxon>
        <taxon>Methanobacteriati</taxon>
        <taxon>Methanobacteriota</taxon>
        <taxon>Stenosarchaea group</taxon>
        <taxon>Methanomicrobia</taxon>
        <taxon>Methanomicrobiales</taxon>
        <taxon>Methanomicrobiaceae</taxon>
        <taxon>Methanoculleus</taxon>
    </lineage>
</organism>
<evidence type="ECO:0000313" key="3">
    <source>
        <dbReference type="EMBL" id="UYU18383.1"/>
    </source>
</evidence>
<dbReference type="InterPro" id="IPR000225">
    <property type="entry name" value="Armadillo"/>
</dbReference>
<protein>
    <submittedName>
        <fullName evidence="3">HEAT repeat domain-containing protein</fullName>
    </submittedName>
</protein>
<feature type="compositionally biased region" description="Pro residues" evidence="2">
    <location>
        <begin position="517"/>
        <end position="526"/>
    </location>
</feature>
<dbReference type="Proteomes" id="UP001156196">
    <property type="component" value="Chromosome"/>
</dbReference>
<dbReference type="GeneID" id="4848138"/>
<dbReference type="InterPro" id="IPR016024">
    <property type="entry name" value="ARM-type_fold"/>
</dbReference>
<reference evidence="3" key="1">
    <citation type="submission" date="2022-10" db="EMBL/GenBank/DDBJ databases">
        <title>Complete genome of Methanoculleus submarinus DSM 15122.</title>
        <authorList>
            <person name="Chen S.-C."/>
            <person name="Lai S.-J."/>
            <person name="You Y.-T."/>
        </authorList>
    </citation>
    <scope>NUCLEOTIDE SEQUENCE</scope>
    <source>
        <strain evidence="3">DSM 15122</strain>
    </source>
</reference>
<keyword evidence="4" id="KW-1185">Reference proteome</keyword>
<feature type="compositionally biased region" description="Basic and acidic residues" evidence="2">
    <location>
        <begin position="452"/>
        <end position="470"/>
    </location>
</feature>
<dbReference type="KEGG" id="msum:OH143_11870"/>
<gene>
    <name evidence="3" type="ORF">OH143_11870</name>
</gene>
<dbReference type="RefSeq" id="WP_011843874.1">
    <property type="nucleotide sequence ID" value="NZ_CP109831.1"/>
</dbReference>
<evidence type="ECO:0000256" key="2">
    <source>
        <dbReference type="SAM" id="MobiDB-lite"/>
    </source>
</evidence>
<feature type="compositionally biased region" description="Basic and acidic residues" evidence="2">
    <location>
        <begin position="400"/>
        <end position="418"/>
    </location>
</feature>
<proteinExistence type="predicted"/>
<dbReference type="InterPro" id="IPR004155">
    <property type="entry name" value="PBS_lyase_HEAT"/>
</dbReference>
<dbReference type="GeneID" id="76731600"/>
<dbReference type="InterPro" id="IPR021133">
    <property type="entry name" value="HEAT_type_2"/>
</dbReference>
<dbReference type="GO" id="GO:0016491">
    <property type="term" value="F:oxidoreductase activity"/>
    <property type="evidence" value="ECO:0007669"/>
    <property type="project" value="TreeGrafter"/>
</dbReference>
<dbReference type="SMART" id="SM00567">
    <property type="entry name" value="EZ_HEAT"/>
    <property type="match status" value="20"/>
</dbReference>
<dbReference type="AlphaFoldDB" id="A0AAX3E8N5"/>
<evidence type="ECO:0000256" key="1">
    <source>
        <dbReference type="ARBA" id="ARBA00045876"/>
    </source>
</evidence>
<dbReference type="SMART" id="SM00185">
    <property type="entry name" value="ARM"/>
    <property type="match status" value="8"/>
</dbReference>
<dbReference type="SUPFAM" id="SSF48371">
    <property type="entry name" value="ARM repeat"/>
    <property type="match status" value="4"/>
</dbReference>
<dbReference type="Gene3D" id="1.25.10.10">
    <property type="entry name" value="Leucine-rich Repeat Variant"/>
    <property type="match status" value="9"/>
</dbReference>
<evidence type="ECO:0000313" key="4">
    <source>
        <dbReference type="Proteomes" id="UP001156196"/>
    </source>
</evidence>
<feature type="region of interest" description="Disordered" evidence="2">
    <location>
        <begin position="400"/>
        <end position="529"/>
    </location>
</feature>
<name>A0AAX3E8N5_9EURY</name>
<dbReference type="InterPro" id="IPR011989">
    <property type="entry name" value="ARM-like"/>
</dbReference>
<dbReference type="EMBL" id="CP109831">
    <property type="protein sequence ID" value="UYU18383.1"/>
    <property type="molecule type" value="Genomic_DNA"/>
</dbReference>
<dbReference type="PANTHER" id="PTHR12697:SF5">
    <property type="entry name" value="DEOXYHYPUSINE HYDROXYLASE"/>
    <property type="match status" value="1"/>
</dbReference>
<dbReference type="PANTHER" id="PTHR12697">
    <property type="entry name" value="PBS LYASE HEAT-LIKE PROTEIN"/>
    <property type="match status" value="1"/>
</dbReference>
<comment type="function">
    <text evidence="1">Catalyzes the hydroxylation of the N(6)-(4-aminobutyl)-L-lysine intermediate produced by deoxyhypusine synthase/DHPS on a critical lysine of the eukaryotic translation initiation factor 5A/eIF-5A. This is the second step of the post-translational modification of that lysine into an unusual amino acid residue named hypusine. Hypusination is unique to mature eIF-5A factor and is essential for its function.</text>
</comment>
<feature type="compositionally biased region" description="Low complexity" evidence="2">
    <location>
        <begin position="426"/>
        <end position="435"/>
    </location>
</feature>
<dbReference type="PROSITE" id="PS50077">
    <property type="entry name" value="HEAT_REPEAT"/>
    <property type="match status" value="1"/>
</dbReference>
<sequence>MAFFDKFRANIEGLRQTKDCPGLIAVLDGEEAGNRADAARALCALGVSAVPDLLERLENANRVSRARMLGALASAGAPSIPLLLALILRASPGLQAAITRAVAEEGDSLSETLQFALHHKQPAVRRAAVIAIRGTGKKAIPPLVEAFRDKNHSVRREAAVGLAALRWVPDDPSEKVWYYFLLEDWAELAKLQAAAVPILVKGLGGKEPRIRSESARTLGKIRDSRAVPALVRAMEDPQVDVRVRAAEALGGIGSDRGKPALVGALDDPCHPVRMEAAWALDRLDWIPENDLERAGYLIAKEQWNELARMGRAAIPPLIRALEVEYSGVRTGASETLRQLGQPALDALYAAMNSDSPEIREQAAAVLDYIRSRNEENSRARPVQTASSDYDRELREGLAARKRIEDRFGPVSRPPDRPAHRGPPPAARAEAVQPAAGGEEKPVAQQPDDAEEVEKLLEERPEAEAGTEKSRSKSRKPVSLDEIVPPAGDEQETDEAERTEKEGPAPAKPGRMVLPEAPVAPPEPPEQAPGKASLERYLNALQSDDAEIRAAAVAALRSLGAPAVEFLVAALSDSHDAVRIAAAEGLGDIGDENGVDALILLTGDAGQDVRSAAAAALGRIGDTRALEALIRLFGDDYPGVRSVAAETVAAFGPDVLEPLEAALEEPVPVVRLTAARAIGIIGNPRSIPLLIRHLEDPAREVGVTAARVLGGFGNLAVEPLAAVLREGGKGGRLAAVDALGGIEPGRADEALAYALSDEDREVREKAATTLMRRRAASMWQSTFGNRAREEKEVSVKSAVGQEGREEINTLITALNDRSVEVQASAATRLIAMGQPAAEGLLRVLKDDDREMQRAAAGVLGEMREAALGPLTDALNDPDRFVRLVAARNLGNIGDARAIEALSGALKSERDSVVRAAVAEALGYMGSKQAIEPLTLALQDRDEAVKVAAARSLGYIGDLRALEPLIKALSDVDDRVRYAALEALKDPGDTIRRHLVGALRSGDETFRAGVAEALEAGGWKPETRAELTLCLMAQGRWAEVERVGADALPVLAETLTDPLIEVRANAVRAINRIGGEDAVAPLVRALKDDALVVRKRAEWGLIHMGGAVIPALDLAIREEPQPEAREGLQRIIEEIRVKEKT</sequence>
<dbReference type="Pfam" id="PF13646">
    <property type="entry name" value="HEAT_2"/>
    <property type="match status" value="7"/>
</dbReference>
<accession>A0AAX3E8N5</accession>